<gene>
    <name evidence="5" type="ORF">QO010_000085</name>
</gene>
<feature type="chain" id="PRO_5045919787" description="Pectate lyase" evidence="4">
    <location>
        <begin position="29"/>
        <end position="451"/>
    </location>
</feature>
<protein>
    <recommendedName>
        <fullName evidence="7">Pectate lyase</fullName>
    </recommendedName>
</protein>
<sequence length="451" mass="48179">MGPRIIGGIVRALIVLSLTLAATGASRAQPGPVPAFPGAEGFGRWSLGGRGGQVFHVTNLEDAGPGSLRDAVEARGPRTVVFDIAGTIRLKTPLKIKHPRITIAGQTAPGEGITLRDQPLVIAADDVVIRYIRSRLGDESKIQDDAITVTSGRRIVLDHLSASWSVDETLSLGSRYAPPEDGFYDVTVQWSVIAESLNRSVHAKGRHGYGSLIRGGYGAKISFHHNLWASHVNRMPRPGNYNPVSVDPLGPLIDFRNNVFYNWGGETSGYNADKDTAAAYNFVGNWYVQGPDSPGALAFCEHSQAARAFFQGNAMNGIIPADPWSLVTCEPPAGYRSAGPVVDPEMPTDTARIAYDRVMSLAGVSLRRDSVDLRILTGVKARTGRLIDTQAQVGGWPVLASGPAPKDSDGDGMPDAWEKAHGLNPTNPADGATDRDGDGYTHLEAYLNSLV</sequence>
<accession>A0ABU0IK23</accession>
<comment type="caution">
    <text evidence="5">The sequence shown here is derived from an EMBL/GenBank/DDBJ whole genome shotgun (WGS) entry which is preliminary data.</text>
</comment>
<dbReference type="PANTHER" id="PTHR42970">
    <property type="entry name" value="PECTATE LYASE C-RELATED"/>
    <property type="match status" value="1"/>
</dbReference>
<evidence type="ECO:0000256" key="1">
    <source>
        <dbReference type="ARBA" id="ARBA00022723"/>
    </source>
</evidence>
<dbReference type="InterPro" id="IPR011050">
    <property type="entry name" value="Pectin_lyase_fold/virulence"/>
</dbReference>
<keyword evidence="2" id="KW-0325">Glycoprotein</keyword>
<dbReference type="RefSeq" id="WP_307344563.1">
    <property type="nucleotide sequence ID" value="NZ_JAUSVS010000001.1"/>
</dbReference>
<feature type="region of interest" description="Disordered" evidence="3">
    <location>
        <begin position="397"/>
        <end position="438"/>
    </location>
</feature>
<reference evidence="5 6" key="1">
    <citation type="submission" date="2023-07" db="EMBL/GenBank/DDBJ databases">
        <title>Genomic Encyclopedia of Type Strains, Phase IV (KMG-IV): sequencing the most valuable type-strain genomes for metagenomic binning, comparative biology and taxonomic classification.</title>
        <authorList>
            <person name="Goeker M."/>
        </authorList>
    </citation>
    <scope>NUCLEOTIDE SEQUENCE [LARGE SCALE GENOMIC DNA]</scope>
    <source>
        <strain evidence="5 6">DSM 18695</strain>
    </source>
</reference>
<evidence type="ECO:0000313" key="6">
    <source>
        <dbReference type="Proteomes" id="UP001228905"/>
    </source>
</evidence>
<evidence type="ECO:0000256" key="4">
    <source>
        <dbReference type="SAM" id="SignalP"/>
    </source>
</evidence>
<keyword evidence="1" id="KW-0479">Metal-binding</keyword>
<organism evidence="5 6">
    <name type="scientific">Caulobacter ginsengisoli</name>
    <dbReference type="NCBI Taxonomy" id="400775"/>
    <lineage>
        <taxon>Bacteria</taxon>
        <taxon>Pseudomonadati</taxon>
        <taxon>Pseudomonadota</taxon>
        <taxon>Alphaproteobacteria</taxon>
        <taxon>Caulobacterales</taxon>
        <taxon>Caulobacteraceae</taxon>
        <taxon>Caulobacter</taxon>
    </lineage>
</organism>
<evidence type="ECO:0000313" key="5">
    <source>
        <dbReference type="EMBL" id="MDQ0462337.1"/>
    </source>
</evidence>
<dbReference type="EMBL" id="JAUSVS010000001">
    <property type="protein sequence ID" value="MDQ0462337.1"/>
    <property type="molecule type" value="Genomic_DNA"/>
</dbReference>
<dbReference type="InterPro" id="IPR052063">
    <property type="entry name" value="Polysaccharide_Lyase_1"/>
</dbReference>
<feature type="signal peptide" evidence="4">
    <location>
        <begin position="1"/>
        <end position="28"/>
    </location>
</feature>
<keyword evidence="4" id="KW-0732">Signal</keyword>
<dbReference type="Gene3D" id="2.160.20.10">
    <property type="entry name" value="Single-stranded right-handed beta-helix, Pectin lyase-like"/>
    <property type="match status" value="1"/>
</dbReference>
<keyword evidence="6" id="KW-1185">Reference proteome</keyword>
<dbReference type="PANTHER" id="PTHR42970:SF1">
    <property type="entry name" value="PECTATE LYASE C-RELATED"/>
    <property type="match status" value="1"/>
</dbReference>
<dbReference type="InterPro" id="IPR012334">
    <property type="entry name" value="Pectin_lyas_fold"/>
</dbReference>
<dbReference type="SUPFAM" id="SSF51126">
    <property type="entry name" value="Pectin lyase-like"/>
    <property type="match status" value="1"/>
</dbReference>
<evidence type="ECO:0000256" key="3">
    <source>
        <dbReference type="SAM" id="MobiDB-lite"/>
    </source>
</evidence>
<proteinExistence type="predicted"/>
<evidence type="ECO:0008006" key="7">
    <source>
        <dbReference type="Google" id="ProtNLM"/>
    </source>
</evidence>
<evidence type="ECO:0000256" key="2">
    <source>
        <dbReference type="ARBA" id="ARBA00023180"/>
    </source>
</evidence>
<dbReference type="Proteomes" id="UP001228905">
    <property type="component" value="Unassembled WGS sequence"/>
</dbReference>
<name>A0ABU0IK23_9CAUL</name>